<evidence type="ECO:0000313" key="2">
    <source>
        <dbReference type="Proteomes" id="UP000297591"/>
    </source>
</evidence>
<dbReference type="SFLD" id="SFLDS00029">
    <property type="entry name" value="Radical_SAM"/>
    <property type="match status" value="1"/>
</dbReference>
<evidence type="ECO:0000313" key="1">
    <source>
        <dbReference type="EMBL" id="AET72732.1"/>
    </source>
</evidence>
<evidence type="ECO:0008006" key="3">
    <source>
        <dbReference type="Google" id="ProtNLM"/>
    </source>
</evidence>
<dbReference type="Proteomes" id="UP000297591">
    <property type="component" value="Segment"/>
</dbReference>
<accession>G8EY42</accession>
<organism evidence="1 2">
    <name type="scientific">Synechococcus phage S-CAM8</name>
    <dbReference type="NCBI Taxonomy" id="754038"/>
    <lineage>
        <taxon>Viruses</taxon>
        <taxon>Duplodnaviria</taxon>
        <taxon>Heunggongvirae</taxon>
        <taxon>Uroviricota</taxon>
        <taxon>Caudoviricetes</taxon>
        <taxon>Pantevenvirales</taxon>
        <taxon>Kyanoviridae</taxon>
        <taxon>Neritesvirus</taxon>
        <taxon>Neritesvirus scam8</taxon>
    </lineage>
</organism>
<dbReference type="GO" id="GO:0003824">
    <property type="term" value="F:catalytic activity"/>
    <property type="evidence" value="ECO:0007669"/>
    <property type="project" value="InterPro"/>
</dbReference>
<protein>
    <recommendedName>
        <fullName evidence="3">Gp37</fullName>
    </recommendedName>
</protein>
<dbReference type="InterPro" id="IPR011101">
    <property type="entry name" value="DUF5131"/>
</dbReference>
<dbReference type="EMBL" id="JF974299">
    <property type="protein sequence ID" value="AET72732.1"/>
    <property type="molecule type" value="Genomic_DNA"/>
</dbReference>
<sequence>MLDHKGNPYEYPKPKGKATFNQQKGTEIGWAMYSWNPVTGCNHGCTYCYARTIAESRDMAKFYPAGFTPLYHSERLDAPANTPVPARAQHEPAFGRVFVCSMADLFGAWVPQDWIDSVVASTVANPQWEYLYLTKFPQRYARLDLPKSGWIGASVDEQHRAEPTLEAMSKVSGVKVKWLSVEPLLAPLKFSSLKGIDLIVIGAQSANPGQNPSFAPPFEWVADLVATARRDNCKVWLKTNLLGQTSNDWPGMQLPNEMPL</sequence>
<gene>
    <name evidence="1" type="ORF">SXFG_00183</name>
</gene>
<dbReference type="GO" id="GO:0051536">
    <property type="term" value="F:iron-sulfur cluster binding"/>
    <property type="evidence" value="ECO:0007669"/>
    <property type="project" value="InterPro"/>
</dbReference>
<reference evidence="1 2" key="1">
    <citation type="submission" date="2010-12" db="EMBL/GenBank/DDBJ databases">
        <title>The Genome Sequence of Synechococcus phage S-CAM8 0608SB47.</title>
        <authorList>
            <consortium name="The Broad Institute Genome Sequencing Platform"/>
            <person name="Henn M.R."/>
            <person name="Martiny J."/>
            <person name="Weihe C."/>
            <person name="Levin J."/>
            <person name="Malboeuf C."/>
            <person name="Casali M."/>
            <person name="Russ C."/>
            <person name="Lennon N."/>
            <person name="Chapman S.B."/>
            <person name="Erlich R."/>
            <person name="Young S.K."/>
            <person name="Yandava C."/>
            <person name="Zeng Q."/>
            <person name="Alvarado L."/>
            <person name="Anderson S."/>
            <person name="Berlin A."/>
            <person name="Chen Z."/>
            <person name="Freedman E."/>
            <person name="Gellesch M."/>
            <person name="Goldberg J."/>
            <person name="Green L."/>
            <person name="Griggs A."/>
            <person name="Gujja S."/>
            <person name="Heilman E.R."/>
            <person name="Heiman D."/>
            <person name="Hollinger A."/>
            <person name="Howarth C."/>
            <person name="Larson L."/>
            <person name="Mehta T."/>
            <person name="Pearson M."/>
            <person name="Roberts A."/>
            <person name="Ryan E."/>
            <person name="Saif S."/>
            <person name="Shea T."/>
            <person name="Shenoy N."/>
            <person name="Sisk P."/>
            <person name="Stolte C."/>
            <person name="Sykes S."/>
            <person name="White J."/>
            <person name="Haas B."/>
            <person name="Nusbaum C."/>
            <person name="Birren B."/>
        </authorList>
    </citation>
    <scope>NUCLEOTIDE SEQUENCE [LARGE SCALE GENOMIC DNA]</scope>
    <source>
        <strain evidence="1 2">0608SB47</strain>
    </source>
</reference>
<name>G8EY42_9CAUD</name>
<dbReference type="InterPro" id="IPR007197">
    <property type="entry name" value="rSAM"/>
</dbReference>
<dbReference type="Pfam" id="PF07505">
    <property type="entry name" value="DUF5131"/>
    <property type="match status" value="1"/>
</dbReference>
<proteinExistence type="predicted"/>